<dbReference type="PANTHER" id="PTHR46609:SF6">
    <property type="entry name" value="EXONUCLEASE, PHAGE-TYPE_RECB, C-TERMINAL DOMAIN-CONTAINING PROTEIN-RELATED"/>
    <property type="match status" value="1"/>
</dbReference>
<evidence type="ECO:0000313" key="2">
    <source>
        <dbReference type="EMBL" id="CCC95986.1"/>
    </source>
</evidence>
<dbReference type="Pfam" id="PF09588">
    <property type="entry name" value="YqaJ"/>
    <property type="match status" value="1"/>
</dbReference>
<dbReference type="SUPFAM" id="SSF52980">
    <property type="entry name" value="Restriction endonuclease-like"/>
    <property type="match status" value="1"/>
</dbReference>
<sequence>MCCPYNAQSCVQMAQHPRKLLWREEVPYGLSASQFGMALGLCGRVVDYVKYLRDIIGTELEFTGNVTTEHGVVTEPKSRSLYELLTGTAVSDGGFYVTEDRVLGCSPDGRIFEDAPQCQLEQRVLSQMYGCTGPKTSVSVRIPFRSMTERNVDADVSPLCSAGSLFASRPSRLLEIKSPFYALYDSTKRLCSPFGFPQQYMCQMQGQMAISNVDVCDFFVFLDHPTCQVVAWRVYRSTEFWNWARPKLLKVVEWIRDGPPDWLTRKFEFEAFDFSKIDVEPLVFPYNITMNTPILDDRRFPFFAKYTNPYVSTQRTAAQDAMLHILSSPLTRFLFDSNDAVAEYGDDQEDGSELSNQRLTMWFTTDQSTAVPFLSSCDALSMSAATSFDDCQGELLCIYRPLSFEEGILMCRVYSPGIPVCCDDKNGCNICLRKLRFYERELLSRIHPIMIPTEVQQSTVHSMAYSAASNGDVHSAKPRELSIESAFSIINIDEDSDASGYSSVEVIGSV</sequence>
<dbReference type="VEuPathDB" id="TriTrypDB:TcIL3000.11.15030"/>
<protein>
    <submittedName>
        <fullName evidence="2">Uncharacterized protein TCIL3000_11_15030</fullName>
    </submittedName>
</protein>
<proteinExistence type="predicted"/>
<dbReference type="InterPro" id="IPR011335">
    <property type="entry name" value="Restrct_endonuc-II-like"/>
</dbReference>
<dbReference type="PANTHER" id="PTHR46609">
    <property type="entry name" value="EXONUCLEASE, PHAGE-TYPE/RECB, C-TERMINAL DOMAIN-CONTAINING PROTEIN"/>
    <property type="match status" value="1"/>
</dbReference>
<reference evidence="2" key="1">
    <citation type="journal article" date="2012" name="Proc. Natl. Acad. Sci. U.S.A.">
        <title>Antigenic diversity is generated by distinct evolutionary mechanisms in African trypanosome species.</title>
        <authorList>
            <person name="Jackson A.P."/>
            <person name="Berry A."/>
            <person name="Aslett M."/>
            <person name="Allison H.C."/>
            <person name="Burton P."/>
            <person name="Vavrova-Anderson J."/>
            <person name="Brown R."/>
            <person name="Browne H."/>
            <person name="Corton N."/>
            <person name="Hauser H."/>
            <person name="Gamble J."/>
            <person name="Gilderthorp R."/>
            <person name="Marcello L."/>
            <person name="McQuillan J."/>
            <person name="Otto T.D."/>
            <person name="Quail M.A."/>
            <person name="Sanders M.J."/>
            <person name="van Tonder A."/>
            <person name="Ginger M.L."/>
            <person name="Field M.C."/>
            <person name="Barry J.D."/>
            <person name="Hertz-Fowler C."/>
            <person name="Berriman M."/>
        </authorList>
    </citation>
    <scope>NUCLEOTIDE SEQUENCE</scope>
    <source>
        <strain evidence="2">IL3000</strain>
    </source>
</reference>
<feature type="domain" description="YqaJ viral recombinase" evidence="1">
    <location>
        <begin position="28"/>
        <end position="213"/>
    </location>
</feature>
<dbReference type="GO" id="GO:0006281">
    <property type="term" value="P:DNA repair"/>
    <property type="evidence" value="ECO:0007669"/>
    <property type="project" value="UniProtKB-ARBA"/>
</dbReference>
<dbReference type="Gene3D" id="3.90.320.10">
    <property type="match status" value="1"/>
</dbReference>
<dbReference type="InterPro" id="IPR051703">
    <property type="entry name" value="NF-kappa-B_Signaling_Reg"/>
</dbReference>
<dbReference type="CDD" id="cd22343">
    <property type="entry name" value="PDDEXK_lambda_exonuclease-like"/>
    <property type="match status" value="1"/>
</dbReference>
<accession>G0V2W3</accession>
<dbReference type="InterPro" id="IPR011604">
    <property type="entry name" value="PDDEXK-like_dom_sf"/>
</dbReference>
<dbReference type="EMBL" id="HE575324">
    <property type="protein sequence ID" value="CCC95986.1"/>
    <property type="molecule type" value="Genomic_DNA"/>
</dbReference>
<organism evidence="2">
    <name type="scientific">Trypanosoma congolense (strain IL3000)</name>
    <dbReference type="NCBI Taxonomy" id="1068625"/>
    <lineage>
        <taxon>Eukaryota</taxon>
        <taxon>Discoba</taxon>
        <taxon>Euglenozoa</taxon>
        <taxon>Kinetoplastea</taxon>
        <taxon>Metakinetoplastina</taxon>
        <taxon>Trypanosomatida</taxon>
        <taxon>Trypanosomatidae</taxon>
        <taxon>Trypanosoma</taxon>
        <taxon>Nannomonas</taxon>
    </lineage>
</organism>
<gene>
    <name evidence="2" type="ORF">TCIL3000_11_15030</name>
</gene>
<evidence type="ECO:0000259" key="1">
    <source>
        <dbReference type="Pfam" id="PF09588"/>
    </source>
</evidence>
<dbReference type="AlphaFoldDB" id="G0V2W3"/>
<dbReference type="InterPro" id="IPR019080">
    <property type="entry name" value="YqaJ_viral_recombinase"/>
</dbReference>
<name>G0V2W3_TRYCI</name>